<gene>
    <name evidence="1" type="ORF">MELLADRAFT_107658</name>
</gene>
<name>F4RQC2_MELLP</name>
<dbReference type="HOGENOM" id="CLU_836980_0_0_1"/>
<keyword evidence="2" id="KW-1185">Reference proteome</keyword>
<dbReference type="GeneID" id="18923231"/>
<dbReference type="AlphaFoldDB" id="F4RQC2"/>
<evidence type="ECO:0000313" key="1">
    <source>
        <dbReference type="EMBL" id="EGG05381.1"/>
    </source>
</evidence>
<organism evidence="2">
    <name type="scientific">Melampsora larici-populina (strain 98AG31 / pathotype 3-4-7)</name>
    <name type="common">Poplar leaf rust fungus</name>
    <dbReference type="NCBI Taxonomy" id="747676"/>
    <lineage>
        <taxon>Eukaryota</taxon>
        <taxon>Fungi</taxon>
        <taxon>Dikarya</taxon>
        <taxon>Basidiomycota</taxon>
        <taxon>Pucciniomycotina</taxon>
        <taxon>Pucciniomycetes</taxon>
        <taxon>Pucciniales</taxon>
        <taxon>Melampsoraceae</taxon>
        <taxon>Melampsora</taxon>
    </lineage>
</organism>
<dbReference type="InParanoid" id="F4RQC2"/>
<dbReference type="OrthoDB" id="10536391at2759"/>
<sequence length="352" mass="39378">MQGTFESKKAPVEETIVHIINRVTVLTTDLDLTILDDRLHDRIEIGLPPARPIPSASVVAEISAQEPWAYMMNAVRQYAENISHKDSTDLQKDDIQLSFYELFPGNELPMWAPQMVTENSTLDDQRAASTRSKTDNAEAYCATSFNLPFDGDDSIIEIEVLDSPTSSVLVENVSFCSSEAEEITSNGSGSTFGSLSEDYSKGHVEVSSVFNSLATDKERDDHIRKLAEEFKRDWGFDFEFSSNDGTFPGPSSVMDCNEGTVVAINMDESVFLSRRSFEGGDADQSFNPLFDGQDGMIEFENLVDDEHTMGDADDQSHDLNCLDQERREKQWLSAQRHSIAIRLNPFLSHLFN</sequence>
<evidence type="ECO:0000313" key="2">
    <source>
        <dbReference type="Proteomes" id="UP000001072"/>
    </source>
</evidence>
<protein>
    <submittedName>
        <fullName evidence="1">Uncharacterized protein</fullName>
    </submittedName>
</protein>
<dbReference type="VEuPathDB" id="FungiDB:MELLADRAFT_107658"/>
<reference evidence="2" key="1">
    <citation type="journal article" date="2011" name="Proc. Natl. Acad. Sci. U.S.A.">
        <title>Obligate biotrophy features unraveled by the genomic analysis of rust fungi.</title>
        <authorList>
            <person name="Duplessis S."/>
            <person name="Cuomo C.A."/>
            <person name="Lin Y.-C."/>
            <person name="Aerts A."/>
            <person name="Tisserant E."/>
            <person name="Veneault-Fourrey C."/>
            <person name="Joly D.L."/>
            <person name="Hacquard S."/>
            <person name="Amselem J."/>
            <person name="Cantarel B.L."/>
            <person name="Chiu R."/>
            <person name="Coutinho P.M."/>
            <person name="Feau N."/>
            <person name="Field M."/>
            <person name="Frey P."/>
            <person name="Gelhaye E."/>
            <person name="Goldberg J."/>
            <person name="Grabherr M.G."/>
            <person name="Kodira C.D."/>
            <person name="Kohler A."/>
            <person name="Kuees U."/>
            <person name="Lindquist E.A."/>
            <person name="Lucas S.M."/>
            <person name="Mago R."/>
            <person name="Mauceli E."/>
            <person name="Morin E."/>
            <person name="Murat C."/>
            <person name="Pangilinan J.L."/>
            <person name="Park R."/>
            <person name="Pearson M."/>
            <person name="Quesneville H."/>
            <person name="Rouhier N."/>
            <person name="Sakthikumar S."/>
            <person name="Salamov A.A."/>
            <person name="Schmutz J."/>
            <person name="Selles B."/>
            <person name="Shapiro H."/>
            <person name="Tanguay P."/>
            <person name="Tuskan G.A."/>
            <person name="Henrissat B."/>
            <person name="Van de Peer Y."/>
            <person name="Rouze P."/>
            <person name="Ellis J.G."/>
            <person name="Dodds P.N."/>
            <person name="Schein J.E."/>
            <person name="Zhong S."/>
            <person name="Hamelin R.C."/>
            <person name="Grigoriev I.V."/>
            <person name="Szabo L.J."/>
            <person name="Martin F."/>
        </authorList>
    </citation>
    <scope>NUCLEOTIDE SEQUENCE [LARGE SCALE GENOMIC DNA]</scope>
    <source>
        <strain evidence="2">98AG31 / pathotype 3-4-7</strain>
    </source>
</reference>
<dbReference type="KEGG" id="mlr:MELLADRAFT_107658"/>
<accession>F4RQC2</accession>
<dbReference type="Proteomes" id="UP000001072">
    <property type="component" value="Unassembled WGS sequence"/>
</dbReference>
<dbReference type="RefSeq" id="XP_007411303.1">
    <property type="nucleotide sequence ID" value="XM_007411241.1"/>
</dbReference>
<proteinExistence type="predicted"/>
<dbReference type="EMBL" id="GL883113">
    <property type="protein sequence ID" value="EGG05381.1"/>
    <property type="molecule type" value="Genomic_DNA"/>
</dbReference>